<protein>
    <submittedName>
        <fullName evidence="1">Uncharacterized protein</fullName>
    </submittedName>
</protein>
<organism evidence="1 2">
    <name type="scientific">Trichuris suis</name>
    <name type="common">pig whipworm</name>
    <dbReference type="NCBI Taxonomy" id="68888"/>
    <lineage>
        <taxon>Eukaryota</taxon>
        <taxon>Metazoa</taxon>
        <taxon>Ecdysozoa</taxon>
        <taxon>Nematoda</taxon>
        <taxon>Enoplea</taxon>
        <taxon>Dorylaimia</taxon>
        <taxon>Trichinellida</taxon>
        <taxon>Trichuridae</taxon>
        <taxon>Trichuris</taxon>
    </lineage>
</organism>
<proteinExistence type="predicted"/>
<keyword evidence="2" id="KW-1185">Reference proteome</keyword>
<reference evidence="1 2" key="1">
    <citation type="journal article" date="2014" name="Nat. Genet.">
        <title>Genome and transcriptome of the porcine whipworm Trichuris suis.</title>
        <authorList>
            <person name="Jex A.R."/>
            <person name="Nejsum P."/>
            <person name="Schwarz E.M."/>
            <person name="Hu L."/>
            <person name="Young N.D."/>
            <person name="Hall R.S."/>
            <person name="Korhonen P.K."/>
            <person name="Liao S."/>
            <person name="Thamsborg S."/>
            <person name="Xia J."/>
            <person name="Xu P."/>
            <person name="Wang S."/>
            <person name="Scheerlinck J.P."/>
            <person name="Hofmann A."/>
            <person name="Sternberg P.W."/>
            <person name="Wang J."/>
            <person name="Gasser R.B."/>
        </authorList>
    </citation>
    <scope>NUCLEOTIDE SEQUENCE [LARGE SCALE GENOMIC DNA]</scope>
    <source>
        <strain evidence="1">DCEP-RM93M</strain>
    </source>
</reference>
<gene>
    <name evidence="1" type="ORF">M513_09275</name>
</gene>
<dbReference type="AlphaFoldDB" id="A0A085LXW2"/>
<name>A0A085LXW2_9BILA</name>
<dbReference type="Proteomes" id="UP000030764">
    <property type="component" value="Unassembled WGS sequence"/>
</dbReference>
<accession>A0A085LXW2</accession>
<dbReference type="EMBL" id="KL363263">
    <property type="protein sequence ID" value="KFD49808.1"/>
    <property type="molecule type" value="Genomic_DNA"/>
</dbReference>
<evidence type="ECO:0000313" key="2">
    <source>
        <dbReference type="Proteomes" id="UP000030764"/>
    </source>
</evidence>
<evidence type="ECO:0000313" key="1">
    <source>
        <dbReference type="EMBL" id="KFD49808.1"/>
    </source>
</evidence>
<sequence length="97" mass="11206">MRGRVNEKPRIRKSYCTSFIDKRCNMCLGGCLAHCEKFKKDRRHKSCLFTSQVPLTFNTKELDEVGNDYVPQLKHASTTETMESLRHLPLSQSTTLL</sequence>